<feature type="coiled-coil region" evidence="1">
    <location>
        <begin position="22"/>
        <end position="56"/>
    </location>
</feature>
<dbReference type="PANTHER" id="PTHR46856">
    <property type="entry name" value="PX DOMAIN-CONTAINING PROTEIN EREL1-RELATED"/>
    <property type="match status" value="1"/>
</dbReference>
<keyword evidence="1" id="KW-0175">Coiled coil</keyword>
<dbReference type="Proteomes" id="UP001604336">
    <property type="component" value="Unassembled WGS sequence"/>
</dbReference>
<proteinExistence type="predicted"/>
<evidence type="ECO:0000313" key="2">
    <source>
        <dbReference type="EMBL" id="KAL2525712.1"/>
    </source>
</evidence>
<keyword evidence="3" id="KW-1185">Reference proteome</keyword>
<dbReference type="AlphaFoldDB" id="A0ABD1ULC4"/>
<reference evidence="3" key="1">
    <citation type="submission" date="2024-07" db="EMBL/GenBank/DDBJ databases">
        <title>Two chromosome-level genome assemblies of Korean endemic species Abeliophyllum distichum and Forsythia ovata (Oleaceae).</title>
        <authorList>
            <person name="Jang H."/>
        </authorList>
    </citation>
    <scope>NUCLEOTIDE SEQUENCE [LARGE SCALE GENOMIC DNA]</scope>
</reference>
<dbReference type="EMBL" id="JBFOLK010000003">
    <property type="protein sequence ID" value="KAL2525712.1"/>
    <property type="molecule type" value="Genomic_DNA"/>
</dbReference>
<dbReference type="PANTHER" id="PTHR46856:SF1">
    <property type="entry name" value="PX DOMAIN-CONTAINING PROTEIN EREL1-RELATED"/>
    <property type="match status" value="1"/>
</dbReference>
<evidence type="ECO:0000256" key="1">
    <source>
        <dbReference type="SAM" id="Coils"/>
    </source>
</evidence>
<protein>
    <submittedName>
        <fullName evidence="2">Phox (PX) domain-containing protein</fullName>
    </submittedName>
</protein>
<name>A0ABD1ULC4_9LAMI</name>
<evidence type="ECO:0000313" key="3">
    <source>
        <dbReference type="Proteomes" id="UP001604336"/>
    </source>
</evidence>
<accession>A0ABD1ULC4</accession>
<dbReference type="InterPro" id="IPR044588">
    <property type="entry name" value="EREX-like"/>
</dbReference>
<sequence>MQWDMEELRQRVKNEIQAGVTKANVSEEKDVLQQELDAKKKELEELLNRHQELEVKSKADVKLIVREVKSLRSSRAEVKQQLSQSLFICGRAQDLLKQERQSNEQARTSWRELLHKCKILHDQLKECKVQHLAQGVDSSGSTTGRITRLDKDTLHTQSIVEELRTMLADILVDNGMLRKQVNSIIHYALEMNKTIKKYDSESPSNVVTD</sequence>
<gene>
    <name evidence="2" type="ORF">Adt_10766</name>
</gene>
<organism evidence="2 3">
    <name type="scientific">Abeliophyllum distichum</name>
    <dbReference type="NCBI Taxonomy" id="126358"/>
    <lineage>
        <taxon>Eukaryota</taxon>
        <taxon>Viridiplantae</taxon>
        <taxon>Streptophyta</taxon>
        <taxon>Embryophyta</taxon>
        <taxon>Tracheophyta</taxon>
        <taxon>Spermatophyta</taxon>
        <taxon>Magnoliopsida</taxon>
        <taxon>eudicotyledons</taxon>
        <taxon>Gunneridae</taxon>
        <taxon>Pentapetalae</taxon>
        <taxon>asterids</taxon>
        <taxon>lamiids</taxon>
        <taxon>Lamiales</taxon>
        <taxon>Oleaceae</taxon>
        <taxon>Forsythieae</taxon>
        <taxon>Abeliophyllum</taxon>
    </lineage>
</organism>
<comment type="caution">
    <text evidence="2">The sequence shown here is derived from an EMBL/GenBank/DDBJ whole genome shotgun (WGS) entry which is preliminary data.</text>
</comment>